<dbReference type="PROSITE" id="PS00879">
    <property type="entry name" value="ODR_DC_2_2"/>
    <property type="match status" value="1"/>
</dbReference>
<evidence type="ECO:0000259" key="5">
    <source>
        <dbReference type="Pfam" id="PF00278"/>
    </source>
</evidence>
<evidence type="ECO:0000256" key="2">
    <source>
        <dbReference type="ARBA" id="ARBA00022898"/>
    </source>
</evidence>
<dbReference type="InterPro" id="IPR029066">
    <property type="entry name" value="PLP-binding_barrel"/>
</dbReference>
<dbReference type="InterPro" id="IPR022644">
    <property type="entry name" value="De-COase2_N"/>
</dbReference>
<evidence type="ECO:0000259" key="6">
    <source>
        <dbReference type="Pfam" id="PF02784"/>
    </source>
</evidence>
<dbReference type="PRINTS" id="PR01181">
    <property type="entry name" value="DAPDCRBXLASE"/>
</dbReference>
<comment type="caution">
    <text evidence="7">The sequence shown here is derived from an EMBL/GenBank/DDBJ whole genome shotgun (WGS) entry which is preliminary data.</text>
</comment>
<comment type="cofactor">
    <cofactor evidence="1 3">
        <name>pyridoxal 5'-phosphate</name>
        <dbReference type="ChEBI" id="CHEBI:597326"/>
    </cofactor>
</comment>
<gene>
    <name evidence="7" type="ORF">ACHHYP_03003</name>
</gene>
<protein>
    <submittedName>
        <fullName evidence="7">Diaminopimelate decarboxylase</fullName>
    </submittedName>
</protein>
<proteinExistence type="inferred from homology"/>
<dbReference type="GO" id="GO:0009089">
    <property type="term" value="P:lysine biosynthetic process via diaminopimelate"/>
    <property type="evidence" value="ECO:0007669"/>
    <property type="project" value="InterPro"/>
</dbReference>
<name>A0A1V9Z4V5_ACHHY</name>
<feature type="active site" description="Proton donor" evidence="3">
    <location>
        <position position="434"/>
    </location>
</feature>
<dbReference type="Gene3D" id="3.20.20.10">
    <property type="entry name" value="Alanine racemase"/>
    <property type="match status" value="1"/>
</dbReference>
<dbReference type="Pfam" id="PF00278">
    <property type="entry name" value="Orn_DAP_Arg_deC"/>
    <property type="match status" value="1"/>
</dbReference>
<reference evidence="7 8" key="1">
    <citation type="journal article" date="2014" name="Genome Biol. Evol.">
        <title>The secreted proteins of Achlya hypogyna and Thraustotheca clavata identify the ancestral oomycete secretome and reveal gene acquisitions by horizontal gene transfer.</title>
        <authorList>
            <person name="Misner I."/>
            <person name="Blouin N."/>
            <person name="Leonard G."/>
            <person name="Richards T.A."/>
            <person name="Lane C.E."/>
        </authorList>
    </citation>
    <scope>NUCLEOTIDE SEQUENCE [LARGE SCALE GENOMIC DNA]</scope>
    <source>
        <strain evidence="7 8">ATCC 48635</strain>
    </source>
</reference>
<keyword evidence="2 3" id="KW-0663">Pyridoxal phosphate</keyword>
<evidence type="ECO:0000313" key="7">
    <source>
        <dbReference type="EMBL" id="OQR93024.1"/>
    </source>
</evidence>
<feature type="domain" description="Orn/DAP/Arg decarboxylase 2 N-terminal" evidence="6">
    <location>
        <begin position="116"/>
        <end position="365"/>
    </location>
</feature>
<dbReference type="AlphaFoldDB" id="A0A1V9Z4V5"/>
<sequence length="518" mass="55496">MDALRSADLAALAATCSNPEDAGPSALADAVCKRLGLDPSQSVQSLLENYFRELPPDTLKDPKGAMATPEMAVDDEEVGRHEARAAGVAAIIEHIVQRGYISTANPVMDLFDVDMFTARLEELRDAFPAFWTHALAIKANPLSAILLEAKPLGFGLETASYAEAMHAVHLGFPPEKIIIDSPCKTFDELAHVLRLGCYVNLDNVAEIDKVNSVLDTMERPTAAKIGLRINPAVGGGTIAASSTATSTSKFGLIWTPETSEHLVDLFRKHPWLQGVHVHVGSQGCPLQLLVAGAKRAVEFATMVNTALGRRQIVVIDIGGGVPTIYDGLRTEAVAFATYASLLRAQVPDLFTGDFRVVTEFGRSVFAKPGVTVTKVEAVKDWAGHRVAVVHCGANQLLRSVYLPSTWPLTFSAFDALGRAKQGPLVPQDLAGPLCFSGDVVQRRALLPLLTAGDIVVVHDTGAYNMAMYSKFNSIPAPATLAYRGQQVAVVKPRETIDETLAFWGAPSAKLVWAPDGTV</sequence>
<dbReference type="SUPFAM" id="SSF50621">
    <property type="entry name" value="Alanine racemase C-terminal domain-like"/>
    <property type="match status" value="1"/>
</dbReference>
<keyword evidence="8" id="KW-1185">Reference proteome</keyword>
<feature type="domain" description="Orn/DAP/Arg decarboxylase 2 C-terminal" evidence="5">
    <location>
        <begin position="367"/>
        <end position="461"/>
    </location>
</feature>
<evidence type="ECO:0000256" key="3">
    <source>
        <dbReference type="PIRSR" id="PIRSR600183-50"/>
    </source>
</evidence>
<dbReference type="PANTHER" id="PTHR43727">
    <property type="entry name" value="DIAMINOPIMELATE DECARBOXYLASE"/>
    <property type="match status" value="1"/>
</dbReference>
<evidence type="ECO:0000256" key="1">
    <source>
        <dbReference type="ARBA" id="ARBA00001933"/>
    </source>
</evidence>
<dbReference type="OrthoDB" id="5034579at2759"/>
<comment type="similarity">
    <text evidence="4">Belongs to the Orn/Lys/Arg decarboxylase class-II family.</text>
</comment>
<evidence type="ECO:0000313" key="8">
    <source>
        <dbReference type="Proteomes" id="UP000243579"/>
    </source>
</evidence>
<dbReference type="InterPro" id="IPR022643">
    <property type="entry name" value="De-COase2_C"/>
</dbReference>
<accession>A0A1V9Z4V5</accession>
<dbReference type="Proteomes" id="UP000243579">
    <property type="component" value="Unassembled WGS sequence"/>
</dbReference>
<dbReference type="EMBL" id="JNBR01000433">
    <property type="protein sequence ID" value="OQR93024.1"/>
    <property type="molecule type" value="Genomic_DNA"/>
</dbReference>
<dbReference type="PANTHER" id="PTHR43727:SF3">
    <property type="entry name" value="GROUP IV DECARBOXYLASE"/>
    <property type="match status" value="1"/>
</dbReference>
<dbReference type="PRINTS" id="PR01179">
    <property type="entry name" value="ODADCRBXLASE"/>
</dbReference>
<dbReference type="Gene3D" id="2.40.37.10">
    <property type="entry name" value="Lyase, Ornithine Decarboxylase, Chain A, domain 1"/>
    <property type="match status" value="1"/>
</dbReference>
<dbReference type="GO" id="GO:0008836">
    <property type="term" value="F:diaminopimelate decarboxylase activity"/>
    <property type="evidence" value="ECO:0007669"/>
    <property type="project" value="InterPro"/>
</dbReference>
<dbReference type="STRING" id="1202772.A0A1V9Z4V5"/>
<dbReference type="SUPFAM" id="SSF51419">
    <property type="entry name" value="PLP-binding barrel"/>
    <property type="match status" value="1"/>
</dbReference>
<dbReference type="Pfam" id="PF02784">
    <property type="entry name" value="Orn_Arg_deC_N"/>
    <property type="match status" value="1"/>
</dbReference>
<dbReference type="InterPro" id="IPR000183">
    <property type="entry name" value="Orn/DAP/Arg_de-COase"/>
</dbReference>
<evidence type="ECO:0000256" key="4">
    <source>
        <dbReference type="RuleBase" id="RU003737"/>
    </source>
</evidence>
<dbReference type="InterPro" id="IPR022657">
    <property type="entry name" value="De-COase2_CS"/>
</dbReference>
<feature type="modified residue" description="N6-(pyridoxal phosphate)lysine" evidence="3">
    <location>
        <position position="138"/>
    </location>
</feature>
<organism evidence="7 8">
    <name type="scientific">Achlya hypogyna</name>
    <name type="common">Oomycete</name>
    <name type="synonym">Protoachlya hypogyna</name>
    <dbReference type="NCBI Taxonomy" id="1202772"/>
    <lineage>
        <taxon>Eukaryota</taxon>
        <taxon>Sar</taxon>
        <taxon>Stramenopiles</taxon>
        <taxon>Oomycota</taxon>
        <taxon>Saprolegniomycetes</taxon>
        <taxon>Saprolegniales</taxon>
        <taxon>Achlyaceae</taxon>
        <taxon>Achlya</taxon>
    </lineage>
</organism>
<dbReference type="InterPro" id="IPR002986">
    <property type="entry name" value="DAP_deCOOHase_LysA"/>
</dbReference>
<dbReference type="InterPro" id="IPR009006">
    <property type="entry name" value="Ala_racemase/Decarboxylase_C"/>
</dbReference>